<gene>
    <name evidence="11" type="ORF">EX895_006271</name>
</gene>
<dbReference type="OrthoDB" id="1413014at2759"/>
<sequence length="346" mass="37300">MLRSITSRSARGRFGLAACRSTQPLSSSLPSSSSAGYRSFTNITTSRSHLTSSSKLALPQHALGLQFRHYATPAEDGDKKNNSAKEHDEDEQKKKDFEQSVERGLNEARQGKADGSLPENLKQFFESDSKKPTSSKSNKESEADEDDVAERKKKKNDEKSSSGASSGGGPNGQFTEIRINANTILATIVSTYLLYRLTSPDQPSREITWQEFRTAFLDKGLVDRLVVVNRSKVKVYLHSNATGSMYPASGSGSSTPAGGSGHAAYWFSVGSVEAFERRLDEAQRELEIPANERIPVAYHEEISTASTLLHFAPTLLIAGLLFWMSRRAAGGAMGGGGGGGPGGIFG</sequence>
<dbReference type="FunFam" id="3.40.1690.20:FF:000003">
    <property type="entry name" value="Mitochondrial inner membrane AAA protease Yta12, putative"/>
    <property type="match status" value="1"/>
</dbReference>
<dbReference type="GO" id="GO:0004176">
    <property type="term" value="F:ATP-dependent peptidase activity"/>
    <property type="evidence" value="ECO:0007669"/>
    <property type="project" value="InterPro"/>
</dbReference>
<feature type="domain" description="Peptidase M41 FtsH extracellular" evidence="10">
    <location>
        <begin position="184"/>
        <end position="295"/>
    </location>
</feature>
<evidence type="ECO:0000256" key="8">
    <source>
        <dbReference type="ARBA" id="ARBA00023049"/>
    </source>
</evidence>
<comment type="caution">
    <text evidence="11">The sequence shown here is derived from an EMBL/GenBank/DDBJ whole genome shotgun (WGS) entry which is preliminary data.</text>
</comment>
<reference evidence="11 12" key="1">
    <citation type="submission" date="2019-05" db="EMBL/GenBank/DDBJ databases">
        <title>Sporisorium graminicola CBS 10092 draft sequencing and annotation.</title>
        <authorList>
            <person name="Solano-Gonzalez S."/>
            <person name="Caddick M.X."/>
            <person name="Darby A."/>
        </authorList>
    </citation>
    <scope>NUCLEOTIDE SEQUENCE [LARGE SCALE GENOMIC DNA]</scope>
    <source>
        <strain evidence="11 12">CBS 10092</strain>
    </source>
</reference>
<dbReference type="AlphaFoldDB" id="A0A4U7KLT7"/>
<dbReference type="GO" id="GO:0005745">
    <property type="term" value="C:m-AAA complex"/>
    <property type="evidence" value="ECO:0007669"/>
    <property type="project" value="TreeGrafter"/>
</dbReference>
<dbReference type="PANTHER" id="PTHR43655:SF2">
    <property type="entry name" value="AFG3 LIKE MATRIX AAA PEPTIDASE SUBUNIT 2, ISOFORM A"/>
    <property type="match status" value="1"/>
</dbReference>
<evidence type="ECO:0000259" key="10">
    <source>
        <dbReference type="Pfam" id="PF06480"/>
    </source>
</evidence>
<comment type="cofactor">
    <cofactor evidence="1">
        <name>Zn(2+)</name>
        <dbReference type="ChEBI" id="CHEBI:29105"/>
    </cofactor>
</comment>
<dbReference type="GO" id="GO:0005524">
    <property type="term" value="F:ATP binding"/>
    <property type="evidence" value="ECO:0007669"/>
    <property type="project" value="UniProtKB-KW"/>
</dbReference>
<evidence type="ECO:0000256" key="6">
    <source>
        <dbReference type="ARBA" id="ARBA00022833"/>
    </source>
</evidence>
<evidence type="ECO:0000313" key="11">
    <source>
        <dbReference type="EMBL" id="TKY85191.1"/>
    </source>
</evidence>
<evidence type="ECO:0000313" key="12">
    <source>
        <dbReference type="Proteomes" id="UP000306050"/>
    </source>
</evidence>
<feature type="region of interest" description="Disordered" evidence="9">
    <location>
        <begin position="73"/>
        <end position="174"/>
    </location>
</feature>
<name>A0A4U7KLT7_9BASI</name>
<dbReference type="InterPro" id="IPR050928">
    <property type="entry name" value="ATP-dep_Zn_Metalloprotease"/>
</dbReference>
<dbReference type="Pfam" id="PF06480">
    <property type="entry name" value="FtsH_ext"/>
    <property type="match status" value="1"/>
</dbReference>
<evidence type="ECO:0000256" key="7">
    <source>
        <dbReference type="ARBA" id="ARBA00022840"/>
    </source>
</evidence>
<dbReference type="InterPro" id="IPR011546">
    <property type="entry name" value="Pept_M41_FtsH_extracell"/>
</dbReference>
<dbReference type="GO" id="GO:0004222">
    <property type="term" value="F:metalloendopeptidase activity"/>
    <property type="evidence" value="ECO:0007669"/>
    <property type="project" value="InterPro"/>
</dbReference>
<dbReference type="RefSeq" id="XP_029737176.1">
    <property type="nucleotide sequence ID" value="XM_029886863.1"/>
</dbReference>
<keyword evidence="2" id="KW-0645">Protease</keyword>
<keyword evidence="5" id="KW-0378">Hydrolase</keyword>
<protein>
    <recommendedName>
        <fullName evidence="10">Peptidase M41 FtsH extracellular domain-containing protein</fullName>
    </recommendedName>
</protein>
<dbReference type="GO" id="GO:0008270">
    <property type="term" value="F:zinc ion binding"/>
    <property type="evidence" value="ECO:0007669"/>
    <property type="project" value="InterPro"/>
</dbReference>
<organism evidence="11 12">
    <name type="scientific">Sporisorium graminicola</name>
    <dbReference type="NCBI Taxonomy" id="280036"/>
    <lineage>
        <taxon>Eukaryota</taxon>
        <taxon>Fungi</taxon>
        <taxon>Dikarya</taxon>
        <taxon>Basidiomycota</taxon>
        <taxon>Ustilaginomycotina</taxon>
        <taxon>Ustilaginomycetes</taxon>
        <taxon>Ustilaginales</taxon>
        <taxon>Ustilaginaceae</taxon>
        <taxon>Sporisorium</taxon>
    </lineage>
</organism>
<keyword evidence="12" id="KW-1185">Reference proteome</keyword>
<evidence type="ECO:0000256" key="5">
    <source>
        <dbReference type="ARBA" id="ARBA00022801"/>
    </source>
</evidence>
<keyword evidence="4" id="KW-0547">Nucleotide-binding</keyword>
<feature type="compositionally biased region" description="Basic and acidic residues" evidence="9">
    <location>
        <begin position="125"/>
        <end position="141"/>
    </location>
</feature>
<dbReference type="GeneID" id="40729166"/>
<evidence type="ECO:0000256" key="9">
    <source>
        <dbReference type="SAM" id="MobiDB-lite"/>
    </source>
</evidence>
<evidence type="ECO:0000256" key="4">
    <source>
        <dbReference type="ARBA" id="ARBA00022741"/>
    </source>
</evidence>
<keyword evidence="6" id="KW-0862">Zinc</keyword>
<dbReference type="Proteomes" id="UP000306050">
    <property type="component" value="Chromosome SGRAM_8"/>
</dbReference>
<accession>A0A4U7KLT7</accession>
<dbReference type="GO" id="GO:0034982">
    <property type="term" value="P:mitochondrial protein processing"/>
    <property type="evidence" value="ECO:0007669"/>
    <property type="project" value="TreeGrafter"/>
</dbReference>
<keyword evidence="7" id="KW-0067">ATP-binding</keyword>
<evidence type="ECO:0000256" key="2">
    <source>
        <dbReference type="ARBA" id="ARBA00022670"/>
    </source>
</evidence>
<evidence type="ECO:0000256" key="3">
    <source>
        <dbReference type="ARBA" id="ARBA00022723"/>
    </source>
</evidence>
<dbReference type="KEGG" id="sgra:EX895_006271"/>
<proteinExistence type="predicted"/>
<dbReference type="Gene3D" id="3.40.1690.20">
    <property type="match status" value="1"/>
</dbReference>
<keyword evidence="8" id="KW-0482">Metalloprotease</keyword>
<dbReference type="PANTHER" id="PTHR43655">
    <property type="entry name" value="ATP-DEPENDENT PROTEASE"/>
    <property type="match status" value="1"/>
</dbReference>
<evidence type="ECO:0000256" key="1">
    <source>
        <dbReference type="ARBA" id="ARBA00001947"/>
    </source>
</evidence>
<feature type="compositionally biased region" description="Basic and acidic residues" evidence="9">
    <location>
        <begin position="76"/>
        <end position="112"/>
    </location>
</feature>
<keyword evidence="3" id="KW-0479">Metal-binding</keyword>
<dbReference type="EMBL" id="SRRM01000021">
    <property type="protein sequence ID" value="TKY85191.1"/>
    <property type="molecule type" value="Genomic_DNA"/>
</dbReference>